<feature type="transmembrane region" description="Helical" evidence="1">
    <location>
        <begin position="20"/>
        <end position="52"/>
    </location>
</feature>
<evidence type="ECO:0000313" key="2">
    <source>
        <dbReference type="EMBL" id="OGN31736.1"/>
    </source>
</evidence>
<proteinExistence type="predicted"/>
<dbReference type="EMBL" id="MGKV01000020">
    <property type="protein sequence ID" value="OGN31736.1"/>
    <property type="molecule type" value="Genomic_DNA"/>
</dbReference>
<evidence type="ECO:0000313" key="3">
    <source>
        <dbReference type="Proteomes" id="UP000177609"/>
    </source>
</evidence>
<organism evidence="2 3">
    <name type="scientific">Candidatus Yanofskybacteria bacterium RIFCSPLOWO2_02_FULL_45_18</name>
    <dbReference type="NCBI Taxonomy" id="1802707"/>
    <lineage>
        <taxon>Bacteria</taxon>
        <taxon>Candidatus Yanofskyibacteriota</taxon>
    </lineage>
</organism>
<keyword evidence="1" id="KW-0812">Transmembrane</keyword>
<comment type="caution">
    <text evidence="2">The sequence shown here is derived from an EMBL/GenBank/DDBJ whole genome shotgun (WGS) entry which is preliminary data.</text>
</comment>
<accession>A0A1F8H452</accession>
<dbReference type="AlphaFoldDB" id="A0A1F8H452"/>
<keyword evidence="1" id="KW-0472">Membrane</keyword>
<dbReference type="Proteomes" id="UP000177609">
    <property type="component" value="Unassembled WGS sequence"/>
</dbReference>
<sequence length="274" mass="30942">MVERFLVNTFATLNENKPFFYAVLVECIILTIIAPLAGFSVFPSLAAVLAMLGCYLWNGIKGALGIKPKPEALPQTVSELHRFVERKTKETVQKHRSRALNADSEFAKRLTDAEKNLERAQTLIARMKGMLAAGEEREYILPRLKVVEDAAAEIEQSHSELISSKSELLEKLNLFESHLPMFEKIFSRLSPDEEIASISDKNLGLREETLAFVEKEMESFRHSFRVLINALEETCYLTVAKTVTKSDHVDFIELENSAKLIGETSYQTARMLEG</sequence>
<protein>
    <submittedName>
        <fullName evidence="2">Uncharacterized protein</fullName>
    </submittedName>
</protein>
<gene>
    <name evidence="2" type="ORF">A3J01_00190</name>
</gene>
<name>A0A1F8H452_9BACT</name>
<evidence type="ECO:0000256" key="1">
    <source>
        <dbReference type="SAM" id="Phobius"/>
    </source>
</evidence>
<reference evidence="2 3" key="1">
    <citation type="journal article" date="2016" name="Nat. Commun.">
        <title>Thousands of microbial genomes shed light on interconnected biogeochemical processes in an aquifer system.</title>
        <authorList>
            <person name="Anantharaman K."/>
            <person name="Brown C.T."/>
            <person name="Hug L.A."/>
            <person name="Sharon I."/>
            <person name="Castelle C.J."/>
            <person name="Probst A.J."/>
            <person name="Thomas B.C."/>
            <person name="Singh A."/>
            <person name="Wilkins M.J."/>
            <person name="Karaoz U."/>
            <person name="Brodie E.L."/>
            <person name="Williams K.H."/>
            <person name="Hubbard S.S."/>
            <person name="Banfield J.F."/>
        </authorList>
    </citation>
    <scope>NUCLEOTIDE SEQUENCE [LARGE SCALE GENOMIC DNA]</scope>
</reference>
<keyword evidence="1" id="KW-1133">Transmembrane helix</keyword>